<protein>
    <submittedName>
        <fullName evidence="1">Uncharacterized protein</fullName>
    </submittedName>
</protein>
<dbReference type="OrthoDB" id="4442598at2759"/>
<evidence type="ECO:0000313" key="1">
    <source>
        <dbReference type="EMBL" id="KAE8392405.1"/>
    </source>
</evidence>
<dbReference type="Proteomes" id="UP000326877">
    <property type="component" value="Unassembled WGS sequence"/>
</dbReference>
<sequence>MYRRLSLPLWLKPRQNLPLQLPQSQALVRHASADAKRVAPHFYESTPSQLLRFALTGTTKQAGGLEGDSRIDQHLLELFSEPWPSNTPPPPPLWNFVQRGTSGSDRKRWRVLRNLSRLRGLEQLHVWIEKNVNDECGSTLLQSEGCKNLAQVLERSQRYSSYAEILSTINGVITRLEKLRVPISGSLFTLGMYYSCCAFSAPSLKRHIESYLILGPRRLDPESCGTLVSALLVSLRLLSFREPGHDTSEMLNIITGENAGGHRSEYNLHSIMCWADHQDSTQPIGQYLSLLARLKSDRILQELWDQMMKGLGPGSPHVFQSAYDCVKALIDVGSHTKAIFYLKQISKSANGNLPGLSKFQDLRGLLAARGMAEALPQLAGTESLSILEAQLEDMEKRLGVTWNRQRSLHTSIANPLCISSERPLLTIDGDSTGYDSNVRLIAEIEAIGYSKSMLELGKIATLLDECEGGQIHVSISSQEAAHYDFFWFPQRSTIEFPDNHTLVERRPNEPWSPSNLGLLRVRPHSNRASLVIECSLHLMQLGYLVARPKLTDEAGSKPARGWEETGHIVAWDRAFGRFVIVYVGESRRSLDTRKQWVVPDLPFGLNAVMKISPEKYPLEQNGVDPPFPGDGTRYCIDVDPGLDLVF</sequence>
<accession>A0A5N7CE24</accession>
<dbReference type="AlphaFoldDB" id="A0A5N7CE24"/>
<dbReference type="EMBL" id="ML735237">
    <property type="protein sequence ID" value="KAE8392405.1"/>
    <property type="molecule type" value="Genomic_DNA"/>
</dbReference>
<proteinExistence type="predicted"/>
<name>A0A5N7CE24_PETAA</name>
<gene>
    <name evidence="1" type="ORF">BDV23DRAFT_151174</name>
</gene>
<organism evidence="1">
    <name type="scientific">Petromyces alliaceus</name>
    <name type="common">Aspergillus alliaceus</name>
    <dbReference type="NCBI Taxonomy" id="209559"/>
    <lineage>
        <taxon>Eukaryota</taxon>
        <taxon>Fungi</taxon>
        <taxon>Dikarya</taxon>
        <taxon>Ascomycota</taxon>
        <taxon>Pezizomycotina</taxon>
        <taxon>Eurotiomycetes</taxon>
        <taxon>Eurotiomycetidae</taxon>
        <taxon>Eurotiales</taxon>
        <taxon>Aspergillaceae</taxon>
        <taxon>Aspergillus</taxon>
        <taxon>Aspergillus subgen. Circumdati</taxon>
    </lineage>
</organism>
<reference evidence="1" key="1">
    <citation type="submission" date="2019-04" db="EMBL/GenBank/DDBJ databases">
        <title>Friends and foes A comparative genomics studyof 23 Aspergillus species from section Flavi.</title>
        <authorList>
            <consortium name="DOE Joint Genome Institute"/>
            <person name="Kjaerbolling I."/>
            <person name="Vesth T."/>
            <person name="Frisvad J.C."/>
            <person name="Nybo J.L."/>
            <person name="Theobald S."/>
            <person name="Kildgaard S."/>
            <person name="Isbrandt T."/>
            <person name="Kuo A."/>
            <person name="Sato A."/>
            <person name="Lyhne E.K."/>
            <person name="Kogle M.E."/>
            <person name="Wiebenga A."/>
            <person name="Kun R.S."/>
            <person name="Lubbers R.J."/>
            <person name="Makela M.R."/>
            <person name="Barry K."/>
            <person name="Chovatia M."/>
            <person name="Clum A."/>
            <person name="Daum C."/>
            <person name="Haridas S."/>
            <person name="He G."/>
            <person name="LaButti K."/>
            <person name="Lipzen A."/>
            <person name="Mondo S."/>
            <person name="Riley R."/>
            <person name="Salamov A."/>
            <person name="Simmons B.A."/>
            <person name="Magnuson J.K."/>
            <person name="Henrissat B."/>
            <person name="Mortensen U.H."/>
            <person name="Larsen T.O."/>
            <person name="Devries R.P."/>
            <person name="Grigoriev I.V."/>
            <person name="Machida M."/>
            <person name="Baker S.E."/>
            <person name="Andersen M.R."/>
        </authorList>
    </citation>
    <scope>NUCLEOTIDE SEQUENCE [LARGE SCALE GENOMIC DNA]</scope>
    <source>
        <strain evidence="1">IBT 14317</strain>
    </source>
</reference>